<keyword evidence="4" id="KW-0228">DNA excision</keyword>
<dbReference type="NCBIfam" id="TIGR00629">
    <property type="entry name" value="uvde"/>
    <property type="match status" value="1"/>
</dbReference>
<protein>
    <submittedName>
        <fullName evidence="7">UV DNA damage repair endonuclease UvsE</fullName>
    </submittedName>
</protein>
<dbReference type="PANTHER" id="PTHR31290:SF5">
    <property type="entry name" value="UV-DAMAGE ENDONUCLEASE"/>
    <property type="match status" value="1"/>
</dbReference>
<evidence type="ECO:0000256" key="2">
    <source>
        <dbReference type="ARBA" id="ARBA00022759"/>
    </source>
</evidence>
<evidence type="ECO:0000313" key="8">
    <source>
        <dbReference type="Proteomes" id="UP000516160"/>
    </source>
</evidence>
<dbReference type="SUPFAM" id="SSF51658">
    <property type="entry name" value="Xylose isomerase-like"/>
    <property type="match status" value="1"/>
</dbReference>
<keyword evidence="3" id="KW-0227">DNA damage</keyword>
<dbReference type="GO" id="GO:0004519">
    <property type="term" value="F:endonuclease activity"/>
    <property type="evidence" value="ECO:0007669"/>
    <property type="project" value="UniProtKB-KW"/>
</dbReference>
<dbReference type="AlphaFoldDB" id="A0A7G9W931"/>
<sequence>MEIRLGYVAMSLEVKDCSPSKTITLKSLDKLPDKESQLFHLRKLTETNLNNTLRLLYHNASLGIEVFRLTSKLVPMATHPISQGFDYTNEFNDLFLKIGTYIKEKGFRVSAHPDHFTVLNTPKEDVLSASIKDLQYHHKLFQAMGLPNSSLVLHVGGSYGNKERGLERFAENLDKLPLPLRDRIIVENDDKSYTAEEVLTLCQRVKLPMVLDYHHYLCNKGPFPLEELISDIFKTWKGQIPKVHISSPKNEKHFRHHADFIDVTQFMNFIEIIQGKAANLDIMIEAKAKDTALLKLLSELKKVQGISVGPGAKIKIK</sequence>
<keyword evidence="8" id="KW-1185">Reference proteome</keyword>
<dbReference type="Pfam" id="PF03851">
    <property type="entry name" value="UvdE"/>
    <property type="match status" value="1"/>
</dbReference>
<accession>A0A7G9W931</accession>
<dbReference type="GO" id="GO:0006289">
    <property type="term" value="P:nucleotide-excision repair"/>
    <property type="evidence" value="ECO:0007669"/>
    <property type="project" value="InterPro"/>
</dbReference>
<keyword evidence="6" id="KW-0234">DNA repair</keyword>
<evidence type="ECO:0000313" key="7">
    <source>
        <dbReference type="EMBL" id="QNO15193.1"/>
    </source>
</evidence>
<dbReference type="PANTHER" id="PTHR31290">
    <property type="entry name" value="UV-DAMAGE ENDONUCLEASE"/>
    <property type="match status" value="1"/>
</dbReference>
<name>A0A7G9W931_ALKCA</name>
<keyword evidence="2 7" id="KW-0255">Endonuclease</keyword>
<evidence type="ECO:0000256" key="6">
    <source>
        <dbReference type="ARBA" id="ARBA00023204"/>
    </source>
</evidence>
<reference evidence="7 8" key="1">
    <citation type="submission" date="2020-07" db="EMBL/GenBank/DDBJ databases">
        <title>Alkalicella. sp. LB2 genome.</title>
        <authorList>
            <person name="Postec A."/>
            <person name="Quemeneur M."/>
        </authorList>
    </citation>
    <scope>NUCLEOTIDE SEQUENCE [LARGE SCALE GENOMIC DNA]</scope>
    <source>
        <strain evidence="7 8">LB2</strain>
    </source>
</reference>
<evidence type="ECO:0000256" key="3">
    <source>
        <dbReference type="ARBA" id="ARBA00022763"/>
    </source>
</evidence>
<dbReference type="EMBL" id="CP058559">
    <property type="protein sequence ID" value="QNO15193.1"/>
    <property type="molecule type" value="Genomic_DNA"/>
</dbReference>
<evidence type="ECO:0000256" key="5">
    <source>
        <dbReference type="ARBA" id="ARBA00022801"/>
    </source>
</evidence>
<proteinExistence type="predicted"/>
<keyword evidence="5" id="KW-0378">Hydrolase</keyword>
<evidence type="ECO:0000256" key="1">
    <source>
        <dbReference type="ARBA" id="ARBA00022722"/>
    </source>
</evidence>
<dbReference type="InterPro" id="IPR004601">
    <property type="entry name" value="UvdE"/>
</dbReference>
<dbReference type="GO" id="GO:0016787">
    <property type="term" value="F:hydrolase activity"/>
    <property type="evidence" value="ECO:0007669"/>
    <property type="project" value="UniProtKB-KW"/>
</dbReference>
<keyword evidence="1" id="KW-0540">Nuclease</keyword>
<dbReference type="Proteomes" id="UP000516160">
    <property type="component" value="Chromosome"/>
</dbReference>
<dbReference type="GO" id="GO:0009411">
    <property type="term" value="P:response to UV"/>
    <property type="evidence" value="ECO:0007669"/>
    <property type="project" value="InterPro"/>
</dbReference>
<gene>
    <name evidence="7" type="primary">uvsE</name>
    <name evidence="7" type="ORF">HYG86_10675</name>
</gene>
<dbReference type="Gene3D" id="3.20.20.150">
    <property type="entry name" value="Divalent-metal-dependent TIM barrel enzymes"/>
    <property type="match status" value="1"/>
</dbReference>
<dbReference type="KEGG" id="acae:HYG86_10675"/>
<dbReference type="RefSeq" id="WP_213165558.1">
    <property type="nucleotide sequence ID" value="NZ_CP058559.1"/>
</dbReference>
<organism evidence="7 8">
    <name type="scientific">Alkalicella caledoniensis</name>
    <dbReference type="NCBI Taxonomy" id="2731377"/>
    <lineage>
        <taxon>Bacteria</taxon>
        <taxon>Bacillati</taxon>
        <taxon>Bacillota</taxon>
        <taxon>Clostridia</taxon>
        <taxon>Eubacteriales</taxon>
        <taxon>Proteinivoracaceae</taxon>
        <taxon>Alkalicella</taxon>
    </lineage>
</organism>
<evidence type="ECO:0000256" key="4">
    <source>
        <dbReference type="ARBA" id="ARBA00022769"/>
    </source>
</evidence>
<dbReference type="InterPro" id="IPR036237">
    <property type="entry name" value="Xyl_isomerase-like_sf"/>
</dbReference>